<dbReference type="AlphaFoldDB" id="A0A4U6BYC7"/>
<feature type="domain" description="GIY-YIG" evidence="1">
    <location>
        <begin position="16"/>
        <end position="97"/>
    </location>
</feature>
<keyword evidence="3" id="KW-1185">Reference proteome</keyword>
<dbReference type="InterPro" id="IPR035901">
    <property type="entry name" value="GIY-YIG_endonuc_sf"/>
</dbReference>
<dbReference type="Gene3D" id="3.40.1440.10">
    <property type="entry name" value="GIY-YIG endonuclease"/>
    <property type="match status" value="1"/>
</dbReference>
<proteinExistence type="predicted"/>
<organism evidence="2 3">
    <name type="scientific">Afipia massiliensis</name>
    <dbReference type="NCBI Taxonomy" id="211460"/>
    <lineage>
        <taxon>Bacteria</taxon>
        <taxon>Pseudomonadati</taxon>
        <taxon>Pseudomonadota</taxon>
        <taxon>Alphaproteobacteria</taxon>
        <taxon>Hyphomicrobiales</taxon>
        <taxon>Nitrobacteraceae</taxon>
        <taxon>Afipia</taxon>
    </lineage>
</organism>
<evidence type="ECO:0000259" key="1">
    <source>
        <dbReference type="PROSITE" id="PS50164"/>
    </source>
</evidence>
<dbReference type="STRING" id="211460.YH63_13610"/>
<dbReference type="SUPFAM" id="SSF82771">
    <property type="entry name" value="GIY-YIG endonuclease"/>
    <property type="match status" value="1"/>
</dbReference>
<dbReference type="Proteomes" id="UP000034832">
    <property type="component" value="Unassembled WGS sequence"/>
</dbReference>
<evidence type="ECO:0000313" key="3">
    <source>
        <dbReference type="Proteomes" id="UP000034832"/>
    </source>
</evidence>
<comment type="caution">
    <text evidence="2">The sequence shown here is derived from an EMBL/GenBank/DDBJ whole genome shotgun (WGS) entry which is preliminary data.</text>
</comment>
<evidence type="ECO:0000313" key="2">
    <source>
        <dbReference type="EMBL" id="TKT73884.1"/>
    </source>
</evidence>
<dbReference type="EMBL" id="LBIA02000001">
    <property type="protein sequence ID" value="TKT73884.1"/>
    <property type="molecule type" value="Genomic_DNA"/>
</dbReference>
<dbReference type="CDD" id="cd00719">
    <property type="entry name" value="GIY-YIG_SF"/>
    <property type="match status" value="1"/>
</dbReference>
<name>A0A4U6BYC7_9BRAD</name>
<dbReference type="PROSITE" id="PS50164">
    <property type="entry name" value="GIY_YIG"/>
    <property type="match status" value="1"/>
</dbReference>
<dbReference type="OrthoDB" id="9152702at2"/>
<sequence length="196" mass="22493">MTSLQFRKAAMRKLTTEIGVYVLCDLDEVPIYVGQSIKGIRGRVSRHLTSARSDVIANRQIDVWEIAYVKAWPVKRLADIPHLEARLFKTFDKRKALMNGSIPNLSRKVPQKIPSPAQTIQVMSDEDIKVRRDPMLRLPRQIEHIGRLVDHILSVKDSAQLRRSLAAHFERLDAYREAFLRQTGSVRRAPGETDEE</sequence>
<protein>
    <submittedName>
        <fullName evidence="2">GIY-YIG nuclease family protein</fullName>
    </submittedName>
</protein>
<accession>A0A4U6BYC7</accession>
<dbReference type="Pfam" id="PF01541">
    <property type="entry name" value="GIY-YIG"/>
    <property type="match status" value="1"/>
</dbReference>
<gene>
    <name evidence="2" type="ORF">YH63_005300</name>
</gene>
<reference evidence="2" key="1">
    <citation type="submission" date="2019-04" db="EMBL/GenBank/DDBJ databases">
        <title>Whole genome sequencing of cave bacteria.</title>
        <authorList>
            <person name="Gan H.M."/>
            <person name="Barton H."/>
            <person name="Savka M.A."/>
        </authorList>
    </citation>
    <scope>NUCLEOTIDE SEQUENCE [LARGE SCALE GENOMIC DNA]</scope>
    <source>
        <strain evidence="2">LC387</strain>
    </source>
</reference>
<dbReference type="InterPro" id="IPR000305">
    <property type="entry name" value="GIY-YIG_endonuc"/>
</dbReference>